<dbReference type="GO" id="GO:0003723">
    <property type="term" value="F:RNA binding"/>
    <property type="evidence" value="ECO:0007669"/>
    <property type="project" value="TreeGrafter"/>
</dbReference>
<dbReference type="InterPro" id="IPR004301">
    <property type="entry name" value="Nucleoplasmin"/>
</dbReference>
<comment type="subcellular location">
    <subcellularLocation>
        <location evidence="1">Nucleus</location>
    </subcellularLocation>
</comment>
<dbReference type="Proteomes" id="UP000579812">
    <property type="component" value="Unassembled WGS sequence"/>
</dbReference>
<evidence type="ECO:0000256" key="1">
    <source>
        <dbReference type="ARBA" id="ARBA00004123"/>
    </source>
</evidence>
<evidence type="ECO:0000256" key="3">
    <source>
        <dbReference type="ARBA" id="ARBA00022473"/>
    </source>
</evidence>
<dbReference type="AlphaFoldDB" id="A0A7J6CMV6"/>
<keyword evidence="6" id="KW-0539">Nucleus</keyword>
<comment type="similarity">
    <text evidence="2">Belongs to the nucleoplasmin family.</text>
</comment>
<dbReference type="GO" id="GO:0005730">
    <property type="term" value="C:nucleolus"/>
    <property type="evidence" value="ECO:0007669"/>
    <property type="project" value="TreeGrafter"/>
</dbReference>
<gene>
    <name evidence="10" type="ORF">G5714_011319</name>
</gene>
<dbReference type="FunFam" id="2.60.120.340:FF:000003">
    <property type="entry name" value="Nucleoplasmin 2"/>
    <property type="match status" value="1"/>
</dbReference>
<keyword evidence="7" id="KW-0278">Fertilization</keyword>
<evidence type="ECO:0000256" key="6">
    <source>
        <dbReference type="ARBA" id="ARBA00023242"/>
    </source>
</evidence>
<sequence>MIIKKCFFQQVHAAEAALRFISVFCFCFKMSKTEKPLSTLWGCELNESNKEESFKTDDTNHQHQLALRTMCLGHTAKDEFNIVELVTGEGNSSAKAVPIATLHAKSMPTVNLSGLDLHPPVTFRLKHGSGPVYVGAEHVALEEYSDDEELDEEMDEEVEEEEDIEESPVKKVTKNSAGKRKKPEKGEDEEASDGENPPKKGKGRGRKAKVEANTNDSARRFYLHLLEFNKFALTAEGESERSLVKIHFPDLKHPRVSARLE</sequence>
<feature type="region of interest" description="Disordered" evidence="8">
    <location>
        <begin position="143"/>
        <end position="214"/>
    </location>
</feature>
<dbReference type="InterPro" id="IPR024057">
    <property type="entry name" value="Nucleoplasmin_core_dom"/>
</dbReference>
<evidence type="ECO:0000256" key="2">
    <source>
        <dbReference type="ARBA" id="ARBA00010744"/>
    </source>
</evidence>
<feature type="compositionally biased region" description="Acidic residues" evidence="8">
    <location>
        <begin position="143"/>
        <end position="166"/>
    </location>
</feature>
<dbReference type="PANTHER" id="PTHR22747:SF14">
    <property type="entry name" value="NUCLEOPLASMIN-2"/>
    <property type="match status" value="1"/>
</dbReference>
<organism evidence="10 11">
    <name type="scientific">Onychostoma macrolepis</name>
    <dbReference type="NCBI Taxonomy" id="369639"/>
    <lineage>
        <taxon>Eukaryota</taxon>
        <taxon>Metazoa</taxon>
        <taxon>Chordata</taxon>
        <taxon>Craniata</taxon>
        <taxon>Vertebrata</taxon>
        <taxon>Euteleostomi</taxon>
        <taxon>Actinopterygii</taxon>
        <taxon>Neopterygii</taxon>
        <taxon>Teleostei</taxon>
        <taxon>Ostariophysi</taxon>
        <taxon>Cypriniformes</taxon>
        <taxon>Cyprinidae</taxon>
        <taxon>Acrossocheilinae</taxon>
        <taxon>Onychostoma</taxon>
    </lineage>
</organism>
<evidence type="ECO:0000313" key="10">
    <source>
        <dbReference type="EMBL" id="KAF4108560.1"/>
    </source>
</evidence>
<dbReference type="GO" id="GO:0042393">
    <property type="term" value="F:histone binding"/>
    <property type="evidence" value="ECO:0007669"/>
    <property type="project" value="TreeGrafter"/>
</dbReference>
<dbReference type="SUPFAM" id="SSF69203">
    <property type="entry name" value="Nucleoplasmin-like core domain"/>
    <property type="match status" value="1"/>
</dbReference>
<evidence type="ECO:0000256" key="4">
    <source>
        <dbReference type="ARBA" id="ARBA00022853"/>
    </source>
</evidence>
<accession>A0A7J6CMV6</accession>
<dbReference type="GO" id="GO:0045740">
    <property type="term" value="P:positive regulation of DNA replication"/>
    <property type="evidence" value="ECO:0007669"/>
    <property type="project" value="TreeGrafter"/>
</dbReference>
<dbReference type="InterPro" id="IPR036824">
    <property type="entry name" value="Nucleoplasmin_core_dom_sf"/>
</dbReference>
<dbReference type="GO" id="GO:0005654">
    <property type="term" value="C:nucleoplasm"/>
    <property type="evidence" value="ECO:0007669"/>
    <property type="project" value="TreeGrafter"/>
</dbReference>
<name>A0A7J6CMV6_9TELE</name>
<evidence type="ECO:0000313" key="11">
    <source>
        <dbReference type="Proteomes" id="UP000579812"/>
    </source>
</evidence>
<proteinExistence type="inferred from homology"/>
<dbReference type="Pfam" id="PF03066">
    <property type="entry name" value="Nucleoplasmin"/>
    <property type="match status" value="1"/>
</dbReference>
<feature type="domain" description="Nucleoplasmin core" evidence="9">
    <location>
        <begin position="40"/>
        <end position="139"/>
    </location>
</feature>
<evidence type="ECO:0000256" key="5">
    <source>
        <dbReference type="ARBA" id="ARBA00023186"/>
    </source>
</evidence>
<keyword evidence="5" id="KW-0143">Chaperone</keyword>
<feature type="compositionally biased region" description="Basic residues" evidence="8">
    <location>
        <begin position="171"/>
        <end position="183"/>
    </location>
</feature>
<keyword evidence="3" id="KW-0217">Developmental protein</keyword>
<reference evidence="10 11" key="1">
    <citation type="submission" date="2020-04" db="EMBL/GenBank/DDBJ databases">
        <title>Chromosome-level genome assembly of a cyprinid fish Onychostoma macrolepis by integration of Nanopore Sequencing, Bionano and Hi-C technology.</title>
        <authorList>
            <person name="Wang D."/>
        </authorList>
    </citation>
    <scope>NUCLEOTIDE SEQUENCE [LARGE SCALE GENOMIC DNA]</scope>
    <source>
        <strain evidence="10">SWU-2019</strain>
        <tissue evidence="10">Muscle</tissue>
    </source>
</reference>
<dbReference type="GO" id="GO:0003682">
    <property type="term" value="F:chromatin binding"/>
    <property type="evidence" value="ECO:0007669"/>
    <property type="project" value="TreeGrafter"/>
</dbReference>
<dbReference type="PANTHER" id="PTHR22747">
    <property type="entry name" value="NUCLEOPLASMIN"/>
    <property type="match status" value="1"/>
</dbReference>
<dbReference type="Gene3D" id="2.60.120.340">
    <property type="entry name" value="Nucleoplasmin core domain"/>
    <property type="match status" value="1"/>
</dbReference>
<dbReference type="GO" id="GO:0006338">
    <property type="term" value="P:chromatin remodeling"/>
    <property type="evidence" value="ECO:0007669"/>
    <property type="project" value="TreeGrafter"/>
</dbReference>
<dbReference type="EMBL" id="JAAMOB010000010">
    <property type="protein sequence ID" value="KAF4108560.1"/>
    <property type="molecule type" value="Genomic_DNA"/>
</dbReference>
<dbReference type="GO" id="GO:0007338">
    <property type="term" value="P:single fertilization"/>
    <property type="evidence" value="ECO:0007669"/>
    <property type="project" value="UniProtKB-KW"/>
</dbReference>
<comment type="caution">
    <text evidence="10">The sequence shown here is derived from an EMBL/GenBank/DDBJ whole genome shotgun (WGS) entry which is preliminary data.</text>
</comment>
<dbReference type="GO" id="GO:0005737">
    <property type="term" value="C:cytoplasm"/>
    <property type="evidence" value="ECO:0007669"/>
    <property type="project" value="TreeGrafter"/>
</dbReference>
<protein>
    <recommendedName>
        <fullName evidence="9">Nucleoplasmin core domain-containing protein</fullName>
    </recommendedName>
</protein>
<keyword evidence="11" id="KW-1185">Reference proteome</keyword>
<keyword evidence="4" id="KW-0156">Chromatin regulator</keyword>
<evidence type="ECO:0000256" key="7">
    <source>
        <dbReference type="ARBA" id="ARBA00023279"/>
    </source>
</evidence>
<evidence type="ECO:0000259" key="9">
    <source>
        <dbReference type="Pfam" id="PF03066"/>
    </source>
</evidence>
<evidence type="ECO:0000256" key="8">
    <source>
        <dbReference type="SAM" id="MobiDB-lite"/>
    </source>
</evidence>